<evidence type="ECO:0000256" key="1">
    <source>
        <dbReference type="SAM" id="SignalP"/>
    </source>
</evidence>
<dbReference type="EMBL" id="NGKA01000001">
    <property type="protein sequence ID" value="RSU15617.1"/>
    <property type="molecule type" value="Genomic_DNA"/>
</dbReference>
<accession>A0A430B5N9</accession>
<protein>
    <submittedName>
        <fullName evidence="2">DUF5052 domain-containing protein</fullName>
    </submittedName>
</protein>
<gene>
    <name evidence="2" type="ORF">CBF29_00650</name>
</gene>
<dbReference type="PROSITE" id="PS51257">
    <property type="entry name" value="PROKAR_LIPOPROTEIN"/>
    <property type="match status" value="1"/>
</dbReference>
<reference evidence="2 3" key="1">
    <citation type="submission" date="2017-05" db="EMBL/GenBank/DDBJ databases">
        <title>Vagococcus spp. assemblies.</title>
        <authorList>
            <person name="Gulvik C.A."/>
        </authorList>
    </citation>
    <scope>NUCLEOTIDE SEQUENCE [LARGE SCALE GENOMIC DNA]</scope>
    <source>
        <strain evidence="2 3">CCUG 51432</strain>
    </source>
</reference>
<dbReference type="OrthoDB" id="3266677at2"/>
<dbReference type="AlphaFoldDB" id="A0A430B5N9"/>
<keyword evidence="1" id="KW-0732">Signal</keyword>
<comment type="caution">
    <text evidence="2">The sequence shown here is derived from an EMBL/GenBank/DDBJ whole genome shotgun (WGS) entry which is preliminary data.</text>
</comment>
<feature type="chain" id="PRO_5039035681" evidence="1">
    <location>
        <begin position="23"/>
        <end position="201"/>
    </location>
</feature>
<sequence>MTTKKKHFLLAVVCLMSGLLLAGCQDIKMWFKGFEESFKGLEMTIRTYDEESQIMDEIVGKSIKLERDDTFDSDEESQDSSVIQITIGNKEMHHVGSSMIIEETGLDNIFDDFSETVDIQNFDRGIPIVNSMINDYKQSFSGKEKVILIRSQNGTPLATYAGKKVSLYKTEVPKSTGILIDGKYLFLYRCDYTIYDLDLFQ</sequence>
<evidence type="ECO:0000313" key="2">
    <source>
        <dbReference type="EMBL" id="RSU15617.1"/>
    </source>
</evidence>
<dbReference type="RefSeq" id="WP_126806204.1">
    <property type="nucleotide sequence ID" value="NZ_NGKA01000001.1"/>
</dbReference>
<dbReference type="Proteomes" id="UP000287605">
    <property type="component" value="Unassembled WGS sequence"/>
</dbReference>
<proteinExistence type="predicted"/>
<name>A0A430B5N9_9ENTE</name>
<dbReference type="InterPro" id="IPR032484">
    <property type="entry name" value="DUF5052"/>
</dbReference>
<organism evidence="2 3">
    <name type="scientific">Vagococcus elongatus</name>
    <dbReference type="NCBI Taxonomy" id="180344"/>
    <lineage>
        <taxon>Bacteria</taxon>
        <taxon>Bacillati</taxon>
        <taxon>Bacillota</taxon>
        <taxon>Bacilli</taxon>
        <taxon>Lactobacillales</taxon>
        <taxon>Enterococcaceae</taxon>
        <taxon>Vagococcus</taxon>
    </lineage>
</organism>
<evidence type="ECO:0000313" key="3">
    <source>
        <dbReference type="Proteomes" id="UP000287605"/>
    </source>
</evidence>
<feature type="signal peptide" evidence="1">
    <location>
        <begin position="1"/>
        <end position="22"/>
    </location>
</feature>
<keyword evidence="3" id="KW-1185">Reference proteome</keyword>
<dbReference type="Pfam" id="PF16475">
    <property type="entry name" value="DUF5052"/>
    <property type="match status" value="1"/>
</dbReference>